<dbReference type="EMBL" id="CP007174">
    <property type="protein sequence ID" value="AIF84876.1"/>
    <property type="molecule type" value="Genomic_DNA"/>
</dbReference>
<gene>
    <name evidence="3" type="ORF">NTE_02838</name>
</gene>
<keyword evidence="2" id="KW-0472">Membrane</keyword>
<dbReference type="AlphaFoldDB" id="A0A075MTF3"/>
<dbReference type="HOGENOM" id="CLU_965063_0_0_2"/>
<sequence>MTTGEFEIRGQFAELQRKYKEYLPKVDPELIDELLLRQMENPSNPDPIFMVEVFTRPGLDTEKVRRYIIEKTGMSPAIYDNGTHYVTNQKLNLKILKEISDSDDVLEVTGEYTGGIGAYGASHEHREIENTRGAASGRGSPPEKEVPRYAEHEKKTSNLRIAVYTAAGIIGAVIIAGWVISGGMLPNANVGGGSNSANTAATIPGVPGAVHGFVAGPGGLPAIGASVIAAEQNTGHHANAFVSVNGQYFLDLPPGNYVIIAAYPDGTNRAVNGFVVGSGSEHRLDFAY</sequence>
<name>A0A075MTF3_9ARCH</name>
<evidence type="ECO:0000256" key="2">
    <source>
        <dbReference type="SAM" id="Phobius"/>
    </source>
</evidence>
<dbReference type="GO" id="GO:0004180">
    <property type="term" value="F:carboxypeptidase activity"/>
    <property type="evidence" value="ECO:0007669"/>
    <property type="project" value="UniProtKB-KW"/>
</dbReference>
<keyword evidence="2" id="KW-1133">Transmembrane helix</keyword>
<dbReference type="STRING" id="1459636.NTE_02838"/>
<dbReference type="Pfam" id="PF13620">
    <property type="entry name" value="CarboxypepD_reg"/>
    <property type="match status" value="1"/>
</dbReference>
<organism evidence="3 4">
    <name type="scientific">Candidatus Nitrososphaera evergladensis SR1</name>
    <dbReference type="NCBI Taxonomy" id="1459636"/>
    <lineage>
        <taxon>Archaea</taxon>
        <taxon>Nitrososphaerota</taxon>
        <taxon>Nitrososphaeria</taxon>
        <taxon>Nitrososphaerales</taxon>
        <taxon>Nitrososphaeraceae</taxon>
        <taxon>Nitrososphaera</taxon>
    </lineage>
</organism>
<evidence type="ECO:0000256" key="1">
    <source>
        <dbReference type="SAM" id="MobiDB-lite"/>
    </source>
</evidence>
<dbReference type="Proteomes" id="UP000028194">
    <property type="component" value="Chromosome"/>
</dbReference>
<dbReference type="KEGG" id="nev:NTE_02838"/>
<keyword evidence="3" id="KW-0645">Protease</keyword>
<keyword evidence="4" id="KW-1185">Reference proteome</keyword>
<protein>
    <submittedName>
        <fullName evidence="3">Carboxypeptidase regulatory-like domain</fullName>
    </submittedName>
</protein>
<accession>A0A075MTF3</accession>
<reference evidence="3 4" key="1">
    <citation type="journal article" date="2014" name="PLoS ONE">
        <title>Genome Sequence of Candidatus Nitrososphaera evergladensis from Group I.1b Enriched from Everglades Soil Reveals Novel Genomic Features of the Ammonia-Oxidizing Archaea.</title>
        <authorList>
            <person name="Zhalnina K.V."/>
            <person name="Dias R."/>
            <person name="Leonard M.T."/>
            <person name="Dorr de Quadros P."/>
            <person name="Camargo F.A."/>
            <person name="Drew J.C."/>
            <person name="Farmerie W.G."/>
            <person name="Daroub S.H."/>
            <person name="Triplett E.W."/>
        </authorList>
    </citation>
    <scope>NUCLEOTIDE SEQUENCE [LARGE SCALE GENOMIC DNA]</scope>
    <source>
        <strain evidence="3 4">SR1</strain>
    </source>
</reference>
<keyword evidence="2" id="KW-0812">Transmembrane</keyword>
<keyword evidence="3" id="KW-0378">Hydrolase</keyword>
<feature type="transmembrane region" description="Helical" evidence="2">
    <location>
        <begin position="161"/>
        <end position="180"/>
    </location>
</feature>
<dbReference type="SUPFAM" id="SSF49464">
    <property type="entry name" value="Carboxypeptidase regulatory domain-like"/>
    <property type="match status" value="1"/>
</dbReference>
<feature type="region of interest" description="Disordered" evidence="1">
    <location>
        <begin position="130"/>
        <end position="152"/>
    </location>
</feature>
<keyword evidence="3" id="KW-0121">Carboxypeptidase</keyword>
<dbReference type="InterPro" id="IPR008969">
    <property type="entry name" value="CarboxyPept-like_regulatory"/>
</dbReference>
<proteinExistence type="predicted"/>
<feature type="compositionally biased region" description="Basic and acidic residues" evidence="1">
    <location>
        <begin position="141"/>
        <end position="152"/>
    </location>
</feature>
<evidence type="ECO:0000313" key="3">
    <source>
        <dbReference type="EMBL" id="AIF84876.1"/>
    </source>
</evidence>
<dbReference type="Gene3D" id="2.60.40.1120">
    <property type="entry name" value="Carboxypeptidase-like, regulatory domain"/>
    <property type="match status" value="1"/>
</dbReference>
<evidence type="ECO:0000313" key="4">
    <source>
        <dbReference type="Proteomes" id="UP000028194"/>
    </source>
</evidence>